<dbReference type="GO" id="GO:0004553">
    <property type="term" value="F:hydrolase activity, hydrolyzing O-glycosyl compounds"/>
    <property type="evidence" value="ECO:0007669"/>
    <property type="project" value="InterPro"/>
</dbReference>
<dbReference type="OrthoDB" id="408373at2759"/>
<evidence type="ECO:0000256" key="3">
    <source>
        <dbReference type="ARBA" id="ARBA00022801"/>
    </source>
</evidence>
<dbReference type="GO" id="GO:0005975">
    <property type="term" value="P:carbohydrate metabolic process"/>
    <property type="evidence" value="ECO:0007669"/>
    <property type="project" value="InterPro"/>
</dbReference>
<protein>
    <recommendedName>
        <fullName evidence="8">Beta-xylosidase C-terminal Concanavalin A-like domain-containing protein</fullName>
    </recommendedName>
</protein>
<comment type="similarity">
    <text evidence="1 5">Belongs to the glycosyl hydrolase 43 family.</text>
</comment>
<keyword evidence="2" id="KW-0732">Signal</keyword>
<dbReference type="VEuPathDB" id="FungiDB:AN1043"/>
<keyword evidence="7" id="KW-1185">Reference proteome</keyword>
<gene>
    <name evidence="6" type="ORF">ANIA_01043</name>
</gene>
<dbReference type="eggNOG" id="ENOG502SIVT">
    <property type="taxonomic scope" value="Eukaryota"/>
</dbReference>
<dbReference type="Proteomes" id="UP000000560">
    <property type="component" value="Chromosome VIII"/>
</dbReference>
<evidence type="ECO:0000256" key="1">
    <source>
        <dbReference type="ARBA" id="ARBA00009865"/>
    </source>
</evidence>
<dbReference type="SUPFAM" id="SSF75005">
    <property type="entry name" value="Arabinanase/levansucrase/invertase"/>
    <property type="match status" value="1"/>
</dbReference>
<dbReference type="RefSeq" id="XP_658647.2">
    <property type="nucleotide sequence ID" value="XM_653555.2"/>
</dbReference>
<dbReference type="InterPro" id="IPR006710">
    <property type="entry name" value="Glyco_hydro_43"/>
</dbReference>
<organism evidence="6 7">
    <name type="scientific">Emericella nidulans (strain FGSC A4 / ATCC 38163 / CBS 112.46 / NRRL 194 / M139)</name>
    <name type="common">Aspergillus nidulans</name>
    <dbReference type="NCBI Taxonomy" id="227321"/>
    <lineage>
        <taxon>Eukaryota</taxon>
        <taxon>Fungi</taxon>
        <taxon>Dikarya</taxon>
        <taxon>Ascomycota</taxon>
        <taxon>Pezizomycotina</taxon>
        <taxon>Eurotiomycetes</taxon>
        <taxon>Eurotiomycetidae</taxon>
        <taxon>Eurotiales</taxon>
        <taxon>Aspergillaceae</taxon>
        <taxon>Aspergillus</taxon>
        <taxon>Aspergillus subgen. Nidulantes</taxon>
    </lineage>
</organism>
<accession>C8VTW7</accession>
<evidence type="ECO:0008006" key="8">
    <source>
        <dbReference type="Google" id="ProtNLM"/>
    </source>
</evidence>
<dbReference type="PANTHER" id="PTHR42812">
    <property type="entry name" value="BETA-XYLOSIDASE"/>
    <property type="match status" value="1"/>
</dbReference>
<evidence type="ECO:0000256" key="4">
    <source>
        <dbReference type="ARBA" id="ARBA00023295"/>
    </source>
</evidence>
<dbReference type="InParanoid" id="C8VTW7"/>
<keyword evidence="4 5" id="KW-0326">Glycosidase</keyword>
<dbReference type="Gene3D" id="2.115.10.20">
    <property type="entry name" value="Glycosyl hydrolase domain, family 43"/>
    <property type="match status" value="1"/>
</dbReference>
<name>C8VTW7_EMENI</name>
<dbReference type="KEGG" id="ani:ANIA_01043"/>
<evidence type="ECO:0000313" key="7">
    <source>
        <dbReference type="Proteomes" id="UP000000560"/>
    </source>
</evidence>
<dbReference type="PANTHER" id="PTHR42812:SF17">
    <property type="entry name" value="BETA-XYLOSIDASE C-TERMINAL CONCANAVALIN A-LIKE DOMAIN-CONTAINING PROTEIN-RELATED"/>
    <property type="match status" value="1"/>
</dbReference>
<proteinExistence type="inferred from homology"/>
<dbReference type="InterPro" id="IPR023296">
    <property type="entry name" value="Glyco_hydro_beta-prop_sf"/>
</dbReference>
<evidence type="ECO:0000256" key="5">
    <source>
        <dbReference type="RuleBase" id="RU361187"/>
    </source>
</evidence>
<sequence length="343" mass="39217">METCQSCRYPSFPSTGDCEQYLTDATRWSMGFNIRYRKGKFYLLTSYVSMYPDFGFKGLLFSTEEIYSDEAIRNRTGVGLPEGPHIYKKDNWYYLRIGEGGTELGHRQVIARSHSVTGPNEGYAGNPILTNFNTTEYFQTVGHADLFQDGNGNWWGVVLATRSGPAWRVYPMGRETVLFPATWKRDSFAVSPPERPYSLRLLPSSLNITGLSAAGERIEKTPITLIMRRQSHTYFTYSVEVSFVLAEEGEGGRRGSSNTECQSPELPSRPYHFQRIFESGCRFRLRMTPTIICLLRCQDAKILTLFTLWRLFLLAEELEDLPAFFWESMPQVVGDQAHAIVYQ</sequence>
<evidence type="ECO:0000256" key="2">
    <source>
        <dbReference type="ARBA" id="ARBA00022729"/>
    </source>
</evidence>
<dbReference type="STRING" id="227321.C8VTW7"/>
<evidence type="ECO:0000313" key="6">
    <source>
        <dbReference type="EMBL" id="CBF88272.1"/>
    </source>
</evidence>
<keyword evidence="3 5" id="KW-0378">Hydrolase</keyword>
<dbReference type="GeneID" id="2876818"/>
<dbReference type="InterPro" id="IPR051795">
    <property type="entry name" value="Glycosyl_Hydrlase_43"/>
</dbReference>
<dbReference type="Pfam" id="PF04616">
    <property type="entry name" value="Glyco_hydro_43"/>
    <property type="match status" value="1"/>
</dbReference>
<reference evidence="7" key="2">
    <citation type="journal article" date="2009" name="Fungal Genet. Biol.">
        <title>The 2008 update of the Aspergillus nidulans genome annotation: a community effort.</title>
        <authorList>
            <person name="Wortman J.R."/>
            <person name="Gilsenan J.M."/>
            <person name="Joardar V."/>
            <person name="Deegan J."/>
            <person name="Clutterbuck J."/>
            <person name="Andersen M.R."/>
            <person name="Archer D."/>
            <person name="Bencina M."/>
            <person name="Braus G."/>
            <person name="Coutinho P."/>
            <person name="von Dohren H."/>
            <person name="Doonan J."/>
            <person name="Driessen A.J."/>
            <person name="Durek P."/>
            <person name="Espeso E."/>
            <person name="Fekete E."/>
            <person name="Flipphi M."/>
            <person name="Estrada C.G."/>
            <person name="Geysens S."/>
            <person name="Goldman G."/>
            <person name="de Groot P.W."/>
            <person name="Hansen K."/>
            <person name="Harris S.D."/>
            <person name="Heinekamp T."/>
            <person name="Helmstaedt K."/>
            <person name="Henrissat B."/>
            <person name="Hofmann G."/>
            <person name="Homan T."/>
            <person name="Horio T."/>
            <person name="Horiuchi H."/>
            <person name="James S."/>
            <person name="Jones M."/>
            <person name="Karaffa L."/>
            <person name="Karanyi Z."/>
            <person name="Kato M."/>
            <person name="Keller N."/>
            <person name="Kelly D.E."/>
            <person name="Kiel J.A."/>
            <person name="Kim J.M."/>
            <person name="van der Klei I.J."/>
            <person name="Klis F.M."/>
            <person name="Kovalchuk A."/>
            <person name="Krasevec N."/>
            <person name="Kubicek C.P."/>
            <person name="Liu B."/>
            <person name="Maccabe A."/>
            <person name="Meyer V."/>
            <person name="Mirabito P."/>
            <person name="Miskei M."/>
            <person name="Mos M."/>
            <person name="Mullins J."/>
            <person name="Nelson D.R."/>
            <person name="Nielsen J."/>
            <person name="Oakley B.R."/>
            <person name="Osmani S.A."/>
            <person name="Pakula T."/>
            <person name="Paszewski A."/>
            <person name="Paulsen I."/>
            <person name="Pilsyk S."/>
            <person name="Pocsi I."/>
            <person name="Punt P.J."/>
            <person name="Ram A.F."/>
            <person name="Ren Q."/>
            <person name="Robellet X."/>
            <person name="Robson G."/>
            <person name="Seiboth B."/>
            <person name="van Solingen P."/>
            <person name="Specht T."/>
            <person name="Sun J."/>
            <person name="Taheri-Talesh N."/>
            <person name="Takeshita N."/>
            <person name="Ussery D."/>
            <person name="vanKuyk P.A."/>
            <person name="Visser H."/>
            <person name="van de Vondervoort P.J."/>
            <person name="de Vries R.P."/>
            <person name="Walton J."/>
            <person name="Xiang X."/>
            <person name="Xiong Y."/>
            <person name="Zeng A.P."/>
            <person name="Brandt B.W."/>
            <person name="Cornell M.J."/>
            <person name="van den Hondel C.A."/>
            <person name="Visser J."/>
            <person name="Oliver S.G."/>
            <person name="Turner G."/>
        </authorList>
    </citation>
    <scope>GENOME REANNOTATION</scope>
    <source>
        <strain evidence="7">FGSC A4 / ATCC 38163 / CBS 112.46 / NRRL 194 / M139</strain>
    </source>
</reference>
<reference evidence="7" key="1">
    <citation type="journal article" date="2005" name="Nature">
        <title>Sequencing of Aspergillus nidulans and comparative analysis with A. fumigatus and A. oryzae.</title>
        <authorList>
            <person name="Galagan J.E."/>
            <person name="Calvo S.E."/>
            <person name="Cuomo C."/>
            <person name="Ma L.J."/>
            <person name="Wortman J.R."/>
            <person name="Batzoglou S."/>
            <person name="Lee S.I."/>
            <person name="Basturkmen M."/>
            <person name="Spevak C.C."/>
            <person name="Clutterbuck J."/>
            <person name="Kapitonov V."/>
            <person name="Jurka J."/>
            <person name="Scazzocchio C."/>
            <person name="Farman M."/>
            <person name="Butler J."/>
            <person name="Purcell S."/>
            <person name="Harris S."/>
            <person name="Braus G.H."/>
            <person name="Draht O."/>
            <person name="Busch S."/>
            <person name="D'Enfert C."/>
            <person name="Bouchier C."/>
            <person name="Goldman G.H."/>
            <person name="Bell-Pedersen D."/>
            <person name="Griffiths-Jones S."/>
            <person name="Doonan J.H."/>
            <person name="Yu J."/>
            <person name="Vienken K."/>
            <person name="Pain A."/>
            <person name="Freitag M."/>
            <person name="Selker E.U."/>
            <person name="Archer D.B."/>
            <person name="Penalva M.A."/>
            <person name="Oakley B.R."/>
            <person name="Momany M."/>
            <person name="Tanaka T."/>
            <person name="Kumagai T."/>
            <person name="Asai K."/>
            <person name="Machida M."/>
            <person name="Nierman W.C."/>
            <person name="Denning D.W."/>
            <person name="Caddick M."/>
            <person name="Hynes M."/>
            <person name="Paoletti M."/>
            <person name="Fischer R."/>
            <person name="Miller B."/>
            <person name="Dyer P."/>
            <person name="Sachs M.S."/>
            <person name="Osmani S.A."/>
            <person name="Birren B.W."/>
        </authorList>
    </citation>
    <scope>NUCLEOTIDE SEQUENCE [LARGE SCALE GENOMIC DNA]</scope>
    <source>
        <strain evidence="7">FGSC A4 / ATCC 38163 / CBS 112.46 / NRRL 194 / M139</strain>
    </source>
</reference>
<dbReference type="EMBL" id="BN001308">
    <property type="protein sequence ID" value="CBF88272.1"/>
    <property type="molecule type" value="Genomic_DNA"/>
</dbReference>
<dbReference type="AlphaFoldDB" id="C8VTW7"/>
<dbReference type="HOGENOM" id="CLU_808993_0_0_1"/>